<dbReference type="AlphaFoldDB" id="A0A1A9GQK2"/>
<evidence type="ECO:0000259" key="8">
    <source>
        <dbReference type="PROSITE" id="PS51764"/>
    </source>
</evidence>
<feature type="active site" description="Proton donor" evidence="4">
    <location>
        <position position="142"/>
    </location>
</feature>
<keyword evidence="3 4" id="KW-0326">Glycosidase</keyword>
<dbReference type="GO" id="GO:0006080">
    <property type="term" value="P:substituted mannan metabolic process"/>
    <property type="evidence" value="ECO:0007669"/>
    <property type="project" value="InterPro"/>
</dbReference>
<dbReference type="GO" id="GO:0016985">
    <property type="term" value="F:mannan endo-1,4-beta-mannosidase activity"/>
    <property type="evidence" value="ECO:0007669"/>
    <property type="project" value="InterPro"/>
</dbReference>
<feature type="chain" id="PRO_5008388516" evidence="7">
    <location>
        <begin position="29"/>
        <end position="798"/>
    </location>
</feature>
<evidence type="ECO:0000256" key="2">
    <source>
        <dbReference type="ARBA" id="ARBA00022801"/>
    </source>
</evidence>
<feature type="transmembrane region" description="Helical" evidence="6">
    <location>
        <begin position="513"/>
        <end position="533"/>
    </location>
</feature>
<dbReference type="InterPro" id="IPR000805">
    <property type="entry name" value="Glyco_hydro_26"/>
</dbReference>
<reference evidence="9 10" key="1">
    <citation type="submission" date="2016-03" db="EMBL/GenBank/DDBJ databases">
        <title>Complete genome sequence of a soil Actinobacterium, Nocardioides dokdonensis FR1436.</title>
        <authorList>
            <person name="Kwon S.-K."/>
            <person name="Kim K."/>
            <person name="Kim J.F."/>
        </authorList>
    </citation>
    <scope>NUCLEOTIDE SEQUENCE [LARGE SCALE GENOMIC DNA]</scope>
    <source>
        <strain evidence="9 10">FR1436</strain>
    </source>
</reference>
<feature type="signal peptide" evidence="7">
    <location>
        <begin position="1"/>
        <end position="28"/>
    </location>
</feature>
<evidence type="ECO:0000256" key="4">
    <source>
        <dbReference type="PROSITE-ProRule" id="PRU01100"/>
    </source>
</evidence>
<gene>
    <name evidence="9" type="ORF">I601_3516</name>
</gene>
<feature type="transmembrane region" description="Helical" evidence="6">
    <location>
        <begin position="640"/>
        <end position="657"/>
    </location>
</feature>
<dbReference type="STRING" id="1300347.I601_3516"/>
<feature type="region of interest" description="Disordered" evidence="5">
    <location>
        <begin position="200"/>
        <end position="222"/>
    </location>
</feature>
<keyword evidence="7" id="KW-0732">Signal</keyword>
<dbReference type="EMBL" id="CP015079">
    <property type="protein sequence ID" value="ANH39922.1"/>
    <property type="molecule type" value="Genomic_DNA"/>
</dbReference>
<evidence type="ECO:0000313" key="9">
    <source>
        <dbReference type="EMBL" id="ANH39922.1"/>
    </source>
</evidence>
<dbReference type="Proteomes" id="UP000077868">
    <property type="component" value="Chromosome"/>
</dbReference>
<keyword evidence="6" id="KW-0812">Transmembrane</keyword>
<dbReference type="PROSITE" id="PS51764">
    <property type="entry name" value="GH26"/>
    <property type="match status" value="1"/>
</dbReference>
<dbReference type="OrthoDB" id="9816550at2"/>
<dbReference type="SUPFAM" id="SSF51445">
    <property type="entry name" value="(Trans)glycosidases"/>
    <property type="match status" value="1"/>
</dbReference>
<keyword evidence="10" id="KW-1185">Reference proteome</keyword>
<comment type="similarity">
    <text evidence="1 4">Belongs to the glycosyl hydrolase 26 family.</text>
</comment>
<dbReference type="InterPro" id="IPR014550">
    <property type="entry name" value="UCP028704_OpgC"/>
</dbReference>
<evidence type="ECO:0000256" key="6">
    <source>
        <dbReference type="SAM" id="Phobius"/>
    </source>
</evidence>
<evidence type="ECO:0000256" key="5">
    <source>
        <dbReference type="SAM" id="MobiDB-lite"/>
    </source>
</evidence>
<dbReference type="PANTHER" id="PTHR40079:SF4">
    <property type="entry name" value="GH26 DOMAIN-CONTAINING PROTEIN-RELATED"/>
    <property type="match status" value="1"/>
</dbReference>
<name>A0A1A9GQK2_9ACTN</name>
<dbReference type="PATRIC" id="fig|1300347.3.peg.3526"/>
<dbReference type="InterPro" id="IPR017853">
    <property type="entry name" value="GH"/>
</dbReference>
<feature type="transmembrane region" description="Helical" evidence="6">
    <location>
        <begin position="613"/>
        <end position="633"/>
    </location>
</feature>
<feature type="domain" description="GH26" evidence="8">
    <location>
        <begin position="1"/>
        <end position="387"/>
    </location>
</feature>
<dbReference type="InterPro" id="IPR022790">
    <property type="entry name" value="GH26_dom"/>
</dbReference>
<feature type="transmembrane region" description="Helical" evidence="6">
    <location>
        <begin position="545"/>
        <end position="565"/>
    </location>
</feature>
<evidence type="ECO:0000313" key="10">
    <source>
        <dbReference type="Proteomes" id="UP000077868"/>
    </source>
</evidence>
<feature type="region of interest" description="Disordered" evidence="5">
    <location>
        <begin position="395"/>
        <end position="418"/>
    </location>
</feature>
<dbReference type="PANTHER" id="PTHR40079">
    <property type="entry name" value="MANNAN ENDO-1,4-BETA-MANNOSIDASE E-RELATED"/>
    <property type="match status" value="1"/>
</dbReference>
<dbReference type="RefSeq" id="WP_068112539.1">
    <property type="nucleotide sequence ID" value="NZ_CP015079.1"/>
</dbReference>
<accession>A0A1A9GQK2</accession>
<feature type="transmembrane region" description="Helical" evidence="6">
    <location>
        <begin position="430"/>
        <end position="448"/>
    </location>
</feature>
<feature type="transmembrane region" description="Helical" evidence="6">
    <location>
        <begin position="476"/>
        <end position="493"/>
    </location>
</feature>
<sequence>MSPRRWRSLALVVLAGVLLSLLPAAAHADDDGVLELPAAGPPLFGPGLDWSDDSAAAYRDRLGLTPSLYEQRVEYPVTERSGAFLEGFVRQLAPQGAVAVLSLEPSVPLRDLDPSHAEALAERLGALHDELGTTFLVRFAPEMNGTWYAWGQQPGAFVDAFRTVADVLHTSTPEAQTVWSPVYGAGYPYGAAYGDVDPDRASASDALDTDGNGRLDGRDDPYGPYWPGPDAVDWVGLTLYHFGIDRGRQDNDLDPVQGGARGEEERSIGFDSDVEPEAGAFRARLEEEFGYGRGRGRSPFYERFAERHDLPLLVETGAVWLPDPAGDPELDIKRTWWRQVLESLDDYPLLRGIAWLEQRRPEAEVDGRTVDWRATRSTDLARALAADLEGTVVLGPITDVPEQTTDPTPADETSDPDRAAAVEPLPTARGLVIASWCLLALLLVALATRRLRPGWSWSAARGSADDPGGRDERLDALRGGLLVVLVLAHLEVLSGGRGPVAHLMGVTTGPEAFVLLSGAAIAVGHAPLVARVGEVAAGARLWRRAAVLWFAAVATTLLVLGLSYVPGLRTAAVTTWTTPAGERIDLFADAAPLLDYPPPWPSVQRLFALETGVWSLNILGLLALLSLVAPVVLWLLRRRLWWLVLGASWAAYAWGVLGSPDWTDAQFDAAYPPLVWQVVFVHGLVLGHHRAALARCWGSRWARAALALGVLALAVAATAAATHGTAASPWVDWWPGRDLPAGRLVSVLVVGLVALAVLTAWWVPFRATVGRALVPLGRAGLAVLVAHVLVLVAWSTLV</sequence>
<feature type="compositionally biased region" description="Basic and acidic residues" evidence="5">
    <location>
        <begin position="211"/>
        <end position="221"/>
    </location>
</feature>
<feature type="transmembrane region" description="Helical" evidence="6">
    <location>
        <begin position="741"/>
        <end position="763"/>
    </location>
</feature>
<protein>
    <submittedName>
        <fullName evidence="9">OpgC protein</fullName>
    </submittedName>
</protein>
<feature type="transmembrane region" description="Helical" evidence="6">
    <location>
        <begin position="669"/>
        <end position="689"/>
    </location>
</feature>
<feature type="region of interest" description="Disordered" evidence="5">
    <location>
        <begin position="250"/>
        <end position="272"/>
    </location>
</feature>
<feature type="active site" description="Nucleophile" evidence="4">
    <location>
        <position position="315"/>
    </location>
</feature>
<feature type="transmembrane region" description="Helical" evidence="6">
    <location>
        <begin position="701"/>
        <end position="721"/>
    </location>
</feature>
<feature type="transmembrane region" description="Helical" evidence="6">
    <location>
        <begin position="775"/>
        <end position="797"/>
    </location>
</feature>
<dbReference type="Pfam" id="PF10129">
    <property type="entry name" value="OpgC_C"/>
    <property type="match status" value="1"/>
</dbReference>
<keyword evidence="2 4" id="KW-0378">Hydrolase</keyword>
<organism evidence="9 10">
    <name type="scientific">Nocardioides dokdonensis FR1436</name>
    <dbReference type="NCBI Taxonomy" id="1300347"/>
    <lineage>
        <taxon>Bacteria</taxon>
        <taxon>Bacillati</taxon>
        <taxon>Actinomycetota</taxon>
        <taxon>Actinomycetes</taxon>
        <taxon>Propionibacteriales</taxon>
        <taxon>Nocardioidaceae</taxon>
        <taxon>Nocardioides</taxon>
    </lineage>
</organism>
<evidence type="ECO:0000256" key="7">
    <source>
        <dbReference type="SAM" id="SignalP"/>
    </source>
</evidence>
<evidence type="ECO:0000256" key="1">
    <source>
        <dbReference type="ARBA" id="ARBA00007754"/>
    </source>
</evidence>
<keyword evidence="6" id="KW-0472">Membrane</keyword>
<keyword evidence="6" id="KW-1133">Transmembrane helix</keyword>
<dbReference type="Gene3D" id="3.20.20.80">
    <property type="entry name" value="Glycosidases"/>
    <property type="match status" value="1"/>
</dbReference>
<evidence type="ECO:0000256" key="3">
    <source>
        <dbReference type="ARBA" id="ARBA00023295"/>
    </source>
</evidence>
<dbReference type="KEGG" id="ndk:I601_3516"/>
<proteinExistence type="inferred from homology"/>